<dbReference type="GO" id="GO:0050797">
    <property type="term" value="F:thymidylate synthase (FAD) activity"/>
    <property type="evidence" value="ECO:0007669"/>
    <property type="project" value="InterPro"/>
</dbReference>
<accession>A0A8S5PWT1</accession>
<protein>
    <submittedName>
        <fullName evidence="1">Thymidylate synthase thyX</fullName>
    </submittedName>
</protein>
<dbReference type="GO" id="GO:0050660">
    <property type="term" value="F:flavin adenine dinucleotide binding"/>
    <property type="evidence" value="ECO:0007669"/>
    <property type="project" value="InterPro"/>
</dbReference>
<dbReference type="SUPFAM" id="SSF69796">
    <property type="entry name" value="Thymidylate synthase-complementing protein Thy1"/>
    <property type="match status" value="1"/>
</dbReference>
<dbReference type="GO" id="GO:0006231">
    <property type="term" value="P:dTMP biosynthetic process"/>
    <property type="evidence" value="ECO:0007669"/>
    <property type="project" value="InterPro"/>
</dbReference>
<proteinExistence type="predicted"/>
<dbReference type="EMBL" id="BK015533">
    <property type="protein sequence ID" value="DAE11502.1"/>
    <property type="molecule type" value="Genomic_DNA"/>
</dbReference>
<dbReference type="InterPro" id="IPR036098">
    <property type="entry name" value="Thymidylate_synthase_ThyX_sf"/>
</dbReference>
<dbReference type="Pfam" id="PF02511">
    <property type="entry name" value="Thy1"/>
    <property type="match status" value="1"/>
</dbReference>
<sequence>MTQYNKELSVELEQVTPWKRALNAARRTIGKPKLDKNPSKHWEAQAILAEHSPIRTVWYSWTWKNIRTWITSHMSRHHEGCEKFIHSQREDRRELDVPRDELPQGSLNDMDMEANVQALINISRKRVCNNASKETREAWSKVLDEIEKVDPILGEKLKLGRECVYRGFCPEFKCCGYCNTEKYQQDLKTYRNTEYAN</sequence>
<reference evidence="1" key="1">
    <citation type="journal article" date="2021" name="Proc. Natl. Acad. Sci. U.S.A.">
        <title>A Catalog of Tens of Thousands of Viruses from Human Metagenomes Reveals Hidden Associations with Chronic Diseases.</title>
        <authorList>
            <person name="Tisza M.J."/>
            <person name="Buck C.B."/>
        </authorList>
    </citation>
    <scope>NUCLEOTIDE SEQUENCE</scope>
    <source>
        <strain evidence="1">Ctgsk7</strain>
    </source>
</reference>
<dbReference type="InterPro" id="IPR003669">
    <property type="entry name" value="Thymidylate_synthase_ThyX"/>
</dbReference>
<name>A0A8S5PWT1_9CAUD</name>
<evidence type="ECO:0000313" key="1">
    <source>
        <dbReference type="EMBL" id="DAE11502.1"/>
    </source>
</evidence>
<organism evidence="1">
    <name type="scientific">Myoviridae sp. ctgsk7</name>
    <dbReference type="NCBI Taxonomy" id="2825151"/>
    <lineage>
        <taxon>Viruses</taxon>
        <taxon>Duplodnaviria</taxon>
        <taxon>Heunggongvirae</taxon>
        <taxon>Uroviricota</taxon>
        <taxon>Caudoviricetes</taxon>
    </lineage>
</organism>
<dbReference type="Gene3D" id="3.30.1360.170">
    <property type="match status" value="1"/>
</dbReference>